<keyword evidence="2" id="KW-1185">Reference proteome</keyword>
<name>A0A914QXF3_9BILA</name>
<evidence type="ECO:0000313" key="3">
    <source>
        <dbReference type="WBParaSite" id="PDA_v2.g6557.t1"/>
    </source>
</evidence>
<dbReference type="AlphaFoldDB" id="A0A914QXF3"/>
<proteinExistence type="predicted"/>
<sequence>MDSIQKTFFKFAGIKTARMNVDPDKEPDMRVPSIPKGNEKLPMGFIANVTPAVAVSVIGIGMAIYWLIRHKK</sequence>
<keyword evidence="1" id="KW-0812">Transmembrane</keyword>
<organism evidence="2 3">
    <name type="scientific">Panagrolaimus davidi</name>
    <dbReference type="NCBI Taxonomy" id="227884"/>
    <lineage>
        <taxon>Eukaryota</taxon>
        <taxon>Metazoa</taxon>
        <taxon>Ecdysozoa</taxon>
        <taxon>Nematoda</taxon>
        <taxon>Chromadorea</taxon>
        <taxon>Rhabditida</taxon>
        <taxon>Tylenchina</taxon>
        <taxon>Panagrolaimomorpha</taxon>
        <taxon>Panagrolaimoidea</taxon>
        <taxon>Panagrolaimidae</taxon>
        <taxon>Panagrolaimus</taxon>
    </lineage>
</organism>
<dbReference type="WBParaSite" id="PDA_v2.g6557.t1">
    <property type="protein sequence ID" value="PDA_v2.g6557.t1"/>
    <property type="gene ID" value="PDA_v2.g6557"/>
</dbReference>
<reference evidence="3" key="1">
    <citation type="submission" date="2022-11" db="UniProtKB">
        <authorList>
            <consortium name="WormBaseParasite"/>
        </authorList>
    </citation>
    <scope>IDENTIFICATION</scope>
</reference>
<evidence type="ECO:0000313" key="2">
    <source>
        <dbReference type="Proteomes" id="UP000887578"/>
    </source>
</evidence>
<feature type="transmembrane region" description="Helical" evidence="1">
    <location>
        <begin position="45"/>
        <end position="68"/>
    </location>
</feature>
<accession>A0A914QXF3</accession>
<evidence type="ECO:0000256" key="1">
    <source>
        <dbReference type="SAM" id="Phobius"/>
    </source>
</evidence>
<keyword evidence="1" id="KW-1133">Transmembrane helix</keyword>
<keyword evidence="1" id="KW-0472">Membrane</keyword>
<protein>
    <submittedName>
        <fullName evidence="3">Uncharacterized protein</fullName>
    </submittedName>
</protein>
<dbReference type="Proteomes" id="UP000887578">
    <property type="component" value="Unplaced"/>
</dbReference>